<dbReference type="InterPro" id="IPR013096">
    <property type="entry name" value="Cupin_2"/>
</dbReference>
<accession>A0ABR2H1T1</accession>
<dbReference type="Gene3D" id="2.60.120.10">
    <property type="entry name" value="Jelly Rolls"/>
    <property type="match status" value="1"/>
</dbReference>
<dbReference type="PANTHER" id="PTHR35848">
    <property type="entry name" value="OXALATE-BINDING PROTEIN"/>
    <property type="match status" value="1"/>
</dbReference>
<dbReference type="PANTHER" id="PTHR35848:SF6">
    <property type="entry name" value="CUPIN TYPE-2 DOMAIN-CONTAINING PROTEIN"/>
    <property type="match status" value="1"/>
</dbReference>
<dbReference type="Proteomes" id="UP001470230">
    <property type="component" value="Unassembled WGS sequence"/>
</dbReference>
<proteinExistence type="predicted"/>
<dbReference type="InterPro" id="IPR014710">
    <property type="entry name" value="RmlC-like_jellyroll"/>
</dbReference>
<protein>
    <recommendedName>
        <fullName evidence="2">Cupin type-2 domain-containing protein</fullName>
    </recommendedName>
</protein>
<evidence type="ECO:0000259" key="2">
    <source>
        <dbReference type="Pfam" id="PF07883"/>
    </source>
</evidence>
<name>A0ABR2H1T1_9EUKA</name>
<dbReference type="InterPro" id="IPR011051">
    <property type="entry name" value="RmlC_Cupin_sf"/>
</dbReference>
<evidence type="ECO:0000256" key="1">
    <source>
        <dbReference type="ARBA" id="ARBA00022723"/>
    </source>
</evidence>
<dbReference type="EMBL" id="JAPFFF010000048">
    <property type="protein sequence ID" value="KAK8840163.1"/>
    <property type="molecule type" value="Genomic_DNA"/>
</dbReference>
<reference evidence="3 4" key="1">
    <citation type="submission" date="2024-04" db="EMBL/GenBank/DDBJ databases">
        <title>Tritrichomonas musculus Genome.</title>
        <authorList>
            <person name="Alves-Ferreira E."/>
            <person name="Grigg M."/>
            <person name="Lorenzi H."/>
            <person name="Galac M."/>
        </authorList>
    </citation>
    <scope>NUCLEOTIDE SEQUENCE [LARGE SCALE GENOMIC DNA]</scope>
    <source>
        <strain evidence="3 4">EAF2021</strain>
    </source>
</reference>
<gene>
    <name evidence="3" type="ORF">M9Y10_031103</name>
</gene>
<keyword evidence="4" id="KW-1185">Reference proteome</keyword>
<feature type="domain" description="Cupin type-2" evidence="2">
    <location>
        <begin position="58"/>
        <end position="125"/>
    </location>
</feature>
<dbReference type="SUPFAM" id="SSF51182">
    <property type="entry name" value="RmlC-like cupins"/>
    <property type="match status" value="1"/>
</dbReference>
<keyword evidence="1" id="KW-0479">Metal-binding</keyword>
<organism evidence="3 4">
    <name type="scientific">Tritrichomonas musculus</name>
    <dbReference type="NCBI Taxonomy" id="1915356"/>
    <lineage>
        <taxon>Eukaryota</taxon>
        <taxon>Metamonada</taxon>
        <taxon>Parabasalia</taxon>
        <taxon>Tritrichomonadida</taxon>
        <taxon>Tritrichomonadidae</taxon>
        <taxon>Tritrichomonas</taxon>
    </lineage>
</organism>
<comment type="caution">
    <text evidence="3">The sequence shown here is derived from an EMBL/GenBank/DDBJ whole genome shotgun (WGS) entry which is preliminary data.</text>
</comment>
<dbReference type="Pfam" id="PF07883">
    <property type="entry name" value="Cupin_2"/>
    <property type="match status" value="1"/>
</dbReference>
<sequence length="150" mass="16486">MSIQTVSEGSNYTAINVGKLSELEKHELKGPDGKVMCNGKVFLRTPAKMTGSEISYTVTPPGGTTPFFHLHHQHEEVYLFVSGSGEFQVNDTVFPVQEGSVVRVGTDATHGLKNTGNVPLVYLCVQTTENSYKSDIPNEYAITQTEPKWH</sequence>
<evidence type="ECO:0000313" key="3">
    <source>
        <dbReference type="EMBL" id="KAK8840163.1"/>
    </source>
</evidence>
<dbReference type="InterPro" id="IPR051610">
    <property type="entry name" value="GPI/OXD"/>
</dbReference>
<evidence type="ECO:0000313" key="4">
    <source>
        <dbReference type="Proteomes" id="UP001470230"/>
    </source>
</evidence>